<accession>A0ABX2TLR0</accession>
<feature type="transmembrane region" description="Helical" evidence="1">
    <location>
        <begin position="48"/>
        <end position="66"/>
    </location>
</feature>
<evidence type="ECO:0000259" key="2">
    <source>
        <dbReference type="Pfam" id="PF07331"/>
    </source>
</evidence>
<dbReference type="Proteomes" id="UP000584642">
    <property type="component" value="Unassembled WGS sequence"/>
</dbReference>
<dbReference type="Pfam" id="PF07331">
    <property type="entry name" value="TctB"/>
    <property type="match status" value="1"/>
</dbReference>
<evidence type="ECO:0000313" key="3">
    <source>
        <dbReference type="EMBL" id="NYZ24321.1"/>
    </source>
</evidence>
<evidence type="ECO:0000313" key="4">
    <source>
        <dbReference type="Proteomes" id="UP000584642"/>
    </source>
</evidence>
<feature type="transmembrane region" description="Helical" evidence="1">
    <location>
        <begin position="110"/>
        <end position="128"/>
    </location>
</feature>
<keyword evidence="1" id="KW-0472">Membrane</keyword>
<sequence>MPTMRLAAGAAVSLLLLALCALLAGPSFELPGAAPDGGIGAGALPRFVVVAVAVLAVAVFVQQVMAARAGRAVHADDGADEADPRRVLGLGAGVLVLLAGYAYGWTVAGFLPATIAFILALGLLLVPAESRTPRGLLVIAATAVLFSLGVWGLFVHILAVPLR</sequence>
<keyword evidence="1" id="KW-1133">Transmembrane helix</keyword>
<keyword evidence="1" id="KW-0812">Transmembrane</keyword>
<dbReference type="InterPro" id="IPR009936">
    <property type="entry name" value="DUF1468"/>
</dbReference>
<dbReference type="EMBL" id="JABFDB010000039">
    <property type="protein sequence ID" value="NYZ24321.1"/>
    <property type="molecule type" value="Genomic_DNA"/>
</dbReference>
<feature type="transmembrane region" description="Helical" evidence="1">
    <location>
        <begin position="87"/>
        <end position="104"/>
    </location>
</feature>
<keyword evidence="4" id="KW-1185">Reference proteome</keyword>
<dbReference type="RefSeq" id="WP_180286097.1">
    <property type="nucleotide sequence ID" value="NZ_JABFDB010000039.1"/>
</dbReference>
<protein>
    <submittedName>
        <fullName evidence="3">Tripartite tricarboxylate transporter TctB family protein</fullName>
    </submittedName>
</protein>
<name>A0ABX2TLR0_9PROT</name>
<reference evidence="3 4" key="1">
    <citation type="submission" date="2020-05" db="EMBL/GenBank/DDBJ databases">
        <title>Azospirillum oleiclasticum sp. nov, a nitrogen-fixing and heavy crude oil-emulsifying bacterium isolated from the crude oil of Yumen Oilfield.</title>
        <authorList>
            <person name="Wu D."/>
            <person name="Cai M."/>
            <person name="Zhang X."/>
        </authorList>
    </citation>
    <scope>NUCLEOTIDE SEQUENCE [LARGE SCALE GENOMIC DNA]</scope>
    <source>
        <strain evidence="3 4">ROY-1-1-2</strain>
    </source>
</reference>
<evidence type="ECO:0000256" key="1">
    <source>
        <dbReference type="SAM" id="Phobius"/>
    </source>
</evidence>
<feature type="domain" description="DUF1468" evidence="2">
    <location>
        <begin position="11"/>
        <end position="162"/>
    </location>
</feature>
<feature type="transmembrane region" description="Helical" evidence="1">
    <location>
        <begin position="135"/>
        <end position="159"/>
    </location>
</feature>
<comment type="caution">
    <text evidence="3">The sequence shown here is derived from an EMBL/GenBank/DDBJ whole genome shotgun (WGS) entry which is preliminary data.</text>
</comment>
<organism evidence="3 4">
    <name type="scientific">Azospirillum oleiclasticum</name>
    <dbReference type="NCBI Taxonomy" id="2735135"/>
    <lineage>
        <taxon>Bacteria</taxon>
        <taxon>Pseudomonadati</taxon>
        <taxon>Pseudomonadota</taxon>
        <taxon>Alphaproteobacteria</taxon>
        <taxon>Rhodospirillales</taxon>
        <taxon>Azospirillaceae</taxon>
        <taxon>Azospirillum</taxon>
    </lineage>
</organism>
<gene>
    <name evidence="3" type="ORF">HND93_31835</name>
</gene>
<proteinExistence type="predicted"/>